<dbReference type="PROSITE" id="PS00557">
    <property type="entry name" value="FMN_HYDROXY_ACID_DH_1"/>
    <property type="match status" value="1"/>
</dbReference>
<dbReference type="PROSITE" id="PS51349">
    <property type="entry name" value="FMN_HYDROXY_ACID_DH_2"/>
    <property type="match status" value="1"/>
</dbReference>
<evidence type="ECO:0000259" key="9">
    <source>
        <dbReference type="PROSITE" id="PS51349"/>
    </source>
</evidence>
<evidence type="ECO:0000256" key="1">
    <source>
        <dbReference type="ARBA" id="ARBA00001917"/>
    </source>
</evidence>
<keyword evidence="3 7" id="KW-0288">FMN</keyword>
<evidence type="ECO:0000256" key="2">
    <source>
        <dbReference type="ARBA" id="ARBA00022630"/>
    </source>
</evidence>
<dbReference type="InterPro" id="IPR012133">
    <property type="entry name" value="Alpha-hydoxy_acid_DH_FMN"/>
</dbReference>
<feature type="binding site" evidence="7">
    <location>
        <position position="169"/>
    </location>
    <ligand>
        <name>FMN</name>
        <dbReference type="ChEBI" id="CHEBI:58210"/>
    </ligand>
</feature>
<dbReference type="InterPro" id="IPR037396">
    <property type="entry name" value="FMN_HAD"/>
</dbReference>
<dbReference type="Pfam" id="PF01070">
    <property type="entry name" value="FMN_dh"/>
    <property type="match status" value="1"/>
</dbReference>
<feature type="binding site" evidence="7">
    <location>
        <position position="257"/>
    </location>
    <ligand>
        <name>FMN</name>
        <dbReference type="ChEBI" id="CHEBI:58210"/>
    </ligand>
</feature>
<dbReference type="PIRSF" id="PIRSF000138">
    <property type="entry name" value="Al-hdrx_acd_dh"/>
    <property type="match status" value="1"/>
</dbReference>
<feature type="binding site" evidence="7">
    <location>
        <begin position="91"/>
        <end position="93"/>
    </location>
    <ligand>
        <name>FMN</name>
        <dbReference type="ChEBI" id="CHEBI:58210"/>
    </ligand>
</feature>
<comment type="cofactor">
    <cofactor evidence="1">
        <name>FMN</name>
        <dbReference type="ChEBI" id="CHEBI:58210"/>
    </cofactor>
</comment>
<feature type="transmembrane region" description="Helical" evidence="8">
    <location>
        <begin position="315"/>
        <end position="335"/>
    </location>
</feature>
<organism evidence="10 11">
    <name type="scientific">Nocardia tenerifensis</name>
    <dbReference type="NCBI Taxonomy" id="228006"/>
    <lineage>
        <taxon>Bacteria</taxon>
        <taxon>Bacillati</taxon>
        <taxon>Actinomycetota</taxon>
        <taxon>Actinomycetes</taxon>
        <taxon>Mycobacteriales</taxon>
        <taxon>Nocardiaceae</taxon>
        <taxon>Nocardia</taxon>
    </lineage>
</organism>
<feature type="binding site" evidence="7">
    <location>
        <position position="178"/>
    </location>
    <ligand>
        <name>glyoxylate</name>
        <dbReference type="ChEBI" id="CHEBI:36655"/>
    </ligand>
</feature>
<dbReference type="GO" id="GO:0016491">
    <property type="term" value="F:oxidoreductase activity"/>
    <property type="evidence" value="ECO:0007669"/>
    <property type="project" value="UniProtKB-KW"/>
</dbReference>
<protein>
    <submittedName>
        <fullName evidence="10">4-hydroxymandelate oxidase</fullName>
    </submittedName>
</protein>
<dbReference type="GO" id="GO:0010181">
    <property type="term" value="F:FMN binding"/>
    <property type="evidence" value="ECO:0007669"/>
    <property type="project" value="InterPro"/>
</dbReference>
<dbReference type="SUPFAM" id="SSF51395">
    <property type="entry name" value="FMN-linked oxidoreductases"/>
    <property type="match status" value="1"/>
</dbReference>
<evidence type="ECO:0000256" key="6">
    <source>
        <dbReference type="PIRSR" id="PIRSR000138-1"/>
    </source>
</evidence>
<keyword evidence="2 7" id="KW-0285">Flavoprotein</keyword>
<dbReference type="CDD" id="cd02809">
    <property type="entry name" value="alpha_hydroxyacid_oxid_FMN"/>
    <property type="match status" value="1"/>
</dbReference>
<keyword evidence="8" id="KW-0472">Membrane</keyword>
<dbReference type="PANTHER" id="PTHR10578">
    <property type="entry name" value="S -2-HYDROXY-ACID OXIDASE-RELATED"/>
    <property type="match status" value="1"/>
</dbReference>
<evidence type="ECO:0000256" key="8">
    <source>
        <dbReference type="SAM" id="Phobius"/>
    </source>
</evidence>
<keyword evidence="8" id="KW-0812">Transmembrane</keyword>
<evidence type="ECO:0000256" key="3">
    <source>
        <dbReference type="ARBA" id="ARBA00022643"/>
    </source>
</evidence>
<comment type="similarity">
    <text evidence="5">Belongs to the FMN-dependent alpha-hydroxy acid dehydrogenase family.</text>
</comment>
<dbReference type="InterPro" id="IPR008259">
    <property type="entry name" value="FMN_hydac_DH_AS"/>
</dbReference>
<dbReference type="InterPro" id="IPR013785">
    <property type="entry name" value="Aldolase_TIM"/>
</dbReference>
<accession>A0A318JZM9</accession>
<dbReference type="OrthoDB" id="9770452at2"/>
<keyword evidence="4" id="KW-0560">Oxidoreductase</keyword>
<comment type="caution">
    <text evidence="10">The sequence shown here is derived from an EMBL/GenBank/DDBJ whole genome shotgun (WGS) entry which is preliminary data.</text>
</comment>
<dbReference type="InterPro" id="IPR000262">
    <property type="entry name" value="FMN-dep_DH"/>
</dbReference>
<feature type="binding site" evidence="7">
    <location>
        <position position="235"/>
    </location>
    <ligand>
        <name>FMN</name>
        <dbReference type="ChEBI" id="CHEBI:58210"/>
    </ligand>
</feature>
<feature type="binding site" evidence="7">
    <location>
        <position position="120"/>
    </location>
    <ligand>
        <name>FMN</name>
        <dbReference type="ChEBI" id="CHEBI:58210"/>
    </ligand>
</feature>
<dbReference type="EMBL" id="QJKF01000005">
    <property type="protein sequence ID" value="PXX63919.1"/>
    <property type="molecule type" value="Genomic_DNA"/>
</dbReference>
<keyword evidence="11" id="KW-1185">Reference proteome</keyword>
<reference evidence="10 11" key="1">
    <citation type="submission" date="2018-05" db="EMBL/GenBank/DDBJ databases">
        <title>Genomic Encyclopedia of Type Strains, Phase IV (KMG-IV): sequencing the most valuable type-strain genomes for metagenomic binning, comparative biology and taxonomic classification.</title>
        <authorList>
            <person name="Goeker M."/>
        </authorList>
    </citation>
    <scope>NUCLEOTIDE SEQUENCE [LARGE SCALE GENOMIC DNA]</scope>
    <source>
        <strain evidence="10 11">DSM 44704</strain>
    </source>
</reference>
<feature type="binding site" evidence="7">
    <location>
        <position position="262"/>
    </location>
    <ligand>
        <name>glyoxylate</name>
        <dbReference type="ChEBI" id="CHEBI:36655"/>
    </ligand>
</feature>
<feature type="domain" description="FMN hydroxy acid dehydrogenase" evidence="9">
    <location>
        <begin position="12"/>
        <end position="364"/>
    </location>
</feature>
<gene>
    <name evidence="10" type="ORF">DFR70_105101</name>
</gene>
<feature type="binding site" evidence="7">
    <location>
        <begin position="313"/>
        <end position="314"/>
    </location>
    <ligand>
        <name>FMN</name>
        <dbReference type="ChEBI" id="CHEBI:58210"/>
    </ligand>
</feature>
<evidence type="ECO:0000313" key="10">
    <source>
        <dbReference type="EMBL" id="PXX63919.1"/>
    </source>
</evidence>
<proteinExistence type="inferred from homology"/>
<evidence type="ECO:0000256" key="7">
    <source>
        <dbReference type="PIRSR" id="PIRSR000138-2"/>
    </source>
</evidence>
<dbReference type="Gene3D" id="3.20.20.70">
    <property type="entry name" value="Aldolase class I"/>
    <property type="match status" value="1"/>
</dbReference>
<evidence type="ECO:0000313" key="11">
    <source>
        <dbReference type="Proteomes" id="UP000247569"/>
    </source>
</evidence>
<dbReference type="AlphaFoldDB" id="A0A318JZM9"/>
<feature type="binding site" evidence="7">
    <location>
        <position position="259"/>
    </location>
    <ligand>
        <name>glyoxylate</name>
        <dbReference type="ChEBI" id="CHEBI:36655"/>
    </ligand>
</feature>
<sequence length="367" mass="39032">MTHSTDEQAIEPSGEPFATLEEIYVRARERLDADAWAVLDGGAGAEQTLRDNLAALRRWSFRPKYLSGVTNLITSTTFVGIDLAFPVLTAPIGGDGLFHERGQCETAAATAMAGIAPVISEASRFSLETVAAASDGPKVMQLHAWGEPDEFLALAQRACRAGYAALCVTIDCPTLGWRERAMSRRYLVPEEQWSGNYPATGASAAHRLISGFGSDWTWETLAQVRRRLEVPLLVKGVLTAEDAELAVGAGVDGIVVSNHGGRQLDCLPATMDQLPEVVDTVRGRVPVAVDGGIRRGSDVLKALALGADVVLVGRLTAMALAAGGAVALSAALRLLRAEFERSMLLAGRRSLKDIDRSMVRLSAAAAQ</sequence>
<feature type="active site" description="Proton acceptor" evidence="6">
    <location>
        <position position="259"/>
    </location>
</feature>
<feature type="binding site" evidence="7">
    <location>
        <position position="141"/>
    </location>
    <ligand>
        <name>FMN</name>
        <dbReference type="ChEBI" id="CHEBI:58210"/>
    </ligand>
</feature>
<dbReference type="RefSeq" id="WP_051186915.1">
    <property type="nucleotide sequence ID" value="NZ_QJKF01000005.1"/>
</dbReference>
<name>A0A318JZM9_9NOCA</name>
<evidence type="ECO:0000256" key="5">
    <source>
        <dbReference type="ARBA" id="ARBA00024042"/>
    </source>
</evidence>
<evidence type="ECO:0000256" key="4">
    <source>
        <dbReference type="ARBA" id="ARBA00023002"/>
    </source>
</evidence>
<feature type="binding site" evidence="7">
    <location>
        <begin position="290"/>
        <end position="294"/>
    </location>
    <ligand>
        <name>FMN</name>
        <dbReference type="ChEBI" id="CHEBI:58210"/>
    </ligand>
</feature>
<dbReference type="Proteomes" id="UP000247569">
    <property type="component" value="Unassembled WGS sequence"/>
</dbReference>
<dbReference type="PANTHER" id="PTHR10578:SF107">
    <property type="entry name" value="2-HYDROXYACID OXIDASE 1"/>
    <property type="match status" value="1"/>
</dbReference>
<keyword evidence="8" id="KW-1133">Transmembrane helix</keyword>